<dbReference type="InterPro" id="IPR011006">
    <property type="entry name" value="CheY-like_superfamily"/>
</dbReference>
<evidence type="ECO:0000256" key="11">
    <source>
        <dbReference type="ARBA" id="ARBA00022989"/>
    </source>
</evidence>
<dbReference type="EC" id="2.7.13.3" evidence="3"/>
<evidence type="ECO:0000256" key="8">
    <source>
        <dbReference type="ARBA" id="ARBA00022692"/>
    </source>
</evidence>
<feature type="modified residue" description="Phosphohistidine" evidence="14">
    <location>
        <position position="897"/>
    </location>
</feature>
<evidence type="ECO:0000256" key="13">
    <source>
        <dbReference type="ARBA" id="ARBA00023136"/>
    </source>
</evidence>
<keyword evidence="13 17" id="KW-0472">Membrane</keyword>
<dbReference type="Gene3D" id="3.30.565.10">
    <property type="entry name" value="Histidine kinase-like ATPase, C-terminal domain"/>
    <property type="match status" value="1"/>
</dbReference>
<keyword evidence="9" id="KW-0418">Kinase</keyword>
<accession>A0A317F7K3</accession>
<dbReference type="InterPro" id="IPR003661">
    <property type="entry name" value="HisK_dim/P_dom"/>
</dbReference>
<dbReference type="PRINTS" id="PR00344">
    <property type="entry name" value="BCTRLSENSOR"/>
</dbReference>
<comment type="caution">
    <text evidence="21">The sequence shown here is derived from an EMBL/GenBank/DDBJ whole genome shotgun (WGS) entry which is preliminary data.</text>
</comment>
<gene>
    <name evidence="21" type="ORF">DFH01_24705</name>
</gene>
<dbReference type="InterPro" id="IPR036641">
    <property type="entry name" value="HPT_dom_sf"/>
</dbReference>
<evidence type="ECO:0000256" key="3">
    <source>
        <dbReference type="ARBA" id="ARBA00012438"/>
    </source>
</evidence>
<dbReference type="SUPFAM" id="SSF47226">
    <property type="entry name" value="Histidine-containing phosphotransfer domain, HPT domain"/>
    <property type="match status" value="1"/>
</dbReference>
<feature type="domain" description="Response regulatory" evidence="19">
    <location>
        <begin position="708"/>
        <end position="825"/>
    </location>
</feature>
<feature type="region of interest" description="Disordered" evidence="16">
    <location>
        <begin position="951"/>
        <end position="973"/>
    </location>
</feature>
<name>A0A317F7K3_9PROT</name>
<evidence type="ECO:0000256" key="15">
    <source>
        <dbReference type="PROSITE-ProRule" id="PRU00169"/>
    </source>
</evidence>
<evidence type="ECO:0000259" key="18">
    <source>
        <dbReference type="PROSITE" id="PS50109"/>
    </source>
</evidence>
<evidence type="ECO:0000256" key="12">
    <source>
        <dbReference type="ARBA" id="ARBA00023012"/>
    </source>
</evidence>
<evidence type="ECO:0000256" key="10">
    <source>
        <dbReference type="ARBA" id="ARBA00022840"/>
    </source>
</evidence>
<dbReference type="InterPro" id="IPR008207">
    <property type="entry name" value="Sig_transdc_His_kin_Hpt_dom"/>
</dbReference>
<organism evidence="21 22">
    <name type="scientific">Falsiroseomonas bella</name>
    <dbReference type="NCBI Taxonomy" id="2184016"/>
    <lineage>
        <taxon>Bacteria</taxon>
        <taxon>Pseudomonadati</taxon>
        <taxon>Pseudomonadota</taxon>
        <taxon>Alphaproteobacteria</taxon>
        <taxon>Acetobacterales</taxon>
        <taxon>Roseomonadaceae</taxon>
        <taxon>Falsiroseomonas</taxon>
    </lineage>
</organism>
<keyword evidence="11 17" id="KW-1133">Transmembrane helix</keyword>
<evidence type="ECO:0000256" key="2">
    <source>
        <dbReference type="ARBA" id="ARBA00004429"/>
    </source>
</evidence>
<dbReference type="SUPFAM" id="SSF52172">
    <property type="entry name" value="CheY-like"/>
    <property type="match status" value="1"/>
</dbReference>
<evidence type="ECO:0000256" key="6">
    <source>
        <dbReference type="ARBA" id="ARBA00022553"/>
    </source>
</evidence>
<proteinExistence type="predicted"/>
<dbReference type="PROSITE" id="PS50109">
    <property type="entry name" value="HIS_KIN"/>
    <property type="match status" value="1"/>
</dbReference>
<keyword evidence="22" id="KW-1185">Reference proteome</keyword>
<evidence type="ECO:0000259" key="19">
    <source>
        <dbReference type="PROSITE" id="PS50110"/>
    </source>
</evidence>
<reference evidence="22" key="1">
    <citation type="submission" date="2018-05" db="EMBL/GenBank/DDBJ databases">
        <authorList>
            <person name="Du Z."/>
            <person name="Wang X."/>
        </authorList>
    </citation>
    <scope>NUCLEOTIDE SEQUENCE [LARGE SCALE GENOMIC DNA]</scope>
    <source>
        <strain evidence="22">CQN31</strain>
    </source>
</reference>
<comment type="catalytic activity">
    <reaction evidence="1">
        <text>ATP + protein L-histidine = ADP + protein N-phospho-L-histidine.</text>
        <dbReference type="EC" id="2.7.13.3"/>
    </reaction>
</comment>
<dbReference type="InterPro" id="IPR035965">
    <property type="entry name" value="PAS-like_dom_sf"/>
</dbReference>
<dbReference type="Proteomes" id="UP000245765">
    <property type="component" value="Unassembled WGS sequence"/>
</dbReference>
<dbReference type="PANTHER" id="PTHR43047:SF64">
    <property type="entry name" value="HISTIDINE KINASE CONTAINING CHEY-HOMOLOGOUS RECEIVER DOMAIN AND PAS DOMAIN-RELATED"/>
    <property type="match status" value="1"/>
</dbReference>
<dbReference type="Gene3D" id="3.40.50.2300">
    <property type="match status" value="1"/>
</dbReference>
<dbReference type="SMART" id="SM00448">
    <property type="entry name" value="REC"/>
    <property type="match status" value="1"/>
</dbReference>
<dbReference type="SMART" id="SM00388">
    <property type="entry name" value="HisKA"/>
    <property type="match status" value="1"/>
</dbReference>
<sequence>MSLLQTTRRLRLALVAAAITLLLMQGVATALLVSRARDAALLSALDTVNRIGRAVEASINRNFVQVDAMLAGLPAVLRPFISDTGFDANGAARVLRELNNQNFAFRDVLLFGADSTPLATGLSVSRRRPLPVPLGPSFFDAGTSGGGLTIGGPVRNPVTGEWSLFFSRPVTMPGVGTLAAVAEVPVPLIGTLLAVGGDSPGLRVTLEREDGLLLASLPHDETRIGRLLSSQASSLPSAGQATSRFDDRNVLVAVRPTLYPSLLVTATIETEAALAIWRQDSQRALAVSGLFSLLVLALAAALLVGLRQREKVEAERASWRARLENALESMSDGFVMFGPDDRLIACNQRYRDFYAISAPFIHQGAHFRDIMREGAVRGQYPQAGPDIDAFINAMDAWRHANNPPIERLLPDGRWVLITERSTADGGTVGIRTDITQLKRTMEELAAARDAARAAGEAKSQFLARMSHELRTPLNGILGFAQVLLNDPALNTAQREQVATLNEAGRHLLELVNGLLDLSKIEAGKLELHPRPVALRPLLDACAGLLAPEVARKGLRFTLDVAPGTPDGVEADPTRLRQMLLNLLGNAVKFTPEGGRVQLRARRLADGLGIRLEVQDSGPGIPAEKRHLLFEDFAQLAAAPGQEQPGTGLGLAISARLAGAMGGRIGCDTELERGALFWVELPLREVAPPAPPRTEPPPRLGTGDARRLRVLVADDVAANRMVARAMLVAAGHGVDSASDGAEAVAAVERETYDVVLMDVQMPVMDGLEATRRIRALPGTRGRIPILAVTASALPEQIAACHEAGMDGHLAKPIDRESLLAVVGRLAAGEPPDSAAAPAPPLPDAPLVDSAALASLAADLGPTSAVVIAEFVAELRLGVETLGAEAMERDQQRLRQAAHRLLGAARTLGARRLTQAIEALQQRLRTAAPVGEALQQVRVVGAATVPALEAALRPQPVNDSRPAEPPRLAMHGSAD</sequence>
<dbReference type="SMART" id="SM00387">
    <property type="entry name" value="HATPase_c"/>
    <property type="match status" value="1"/>
</dbReference>
<dbReference type="EMBL" id="QGNA01000006">
    <property type="protein sequence ID" value="PWS34725.1"/>
    <property type="molecule type" value="Genomic_DNA"/>
</dbReference>
<keyword evidence="4" id="KW-1003">Cell membrane</keyword>
<evidence type="ECO:0000256" key="7">
    <source>
        <dbReference type="ARBA" id="ARBA00022679"/>
    </source>
</evidence>
<feature type="domain" description="Histidine kinase" evidence="18">
    <location>
        <begin position="464"/>
        <end position="684"/>
    </location>
</feature>
<dbReference type="SUPFAM" id="SSF55874">
    <property type="entry name" value="ATPase domain of HSP90 chaperone/DNA topoisomerase II/histidine kinase"/>
    <property type="match status" value="1"/>
</dbReference>
<dbReference type="SUPFAM" id="SSF47384">
    <property type="entry name" value="Homodimeric domain of signal transducing histidine kinase"/>
    <property type="match status" value="1"/>
</dbReference>
<dbReference type="CDD" id="cd18773">
    <property type="entry name" value="PDC1_HK_sensor"/>
    <property type="match status" value="1"/>
</dbReference>
<evidence type="ECO:0000256" key="1">
    <source>
        <dbReference type="ARBA" id="ARBA00000085"/>
    </source>
</evidence>
<dbReference type="PROSITE" id="PS50894">
    <property type="entry name" value="HPT"/>
    <property type="match status" value="1"/>
</dbReference>
<dbReference type="Pfam" id="PF12860">
    <property type="entry name" value="PAS_7"/>
    <property type="match status" value="1"/>
</dbReference>
<dbReference type="OrthoDB" id="9813151at2"/>
<dbReference type="InterPro" id="IPR001789">
    <property type="entry name" value="Sig_transdc_resp-reg_receiver"/>
</dbReference>
<dbReference type="Gene3D" id="1.20.120.160">
    <property type="entry name" value="HPT domain"/>
    <property type="match status" value="1"/>
</dbReference>
<dbReference type="Gene3D" id="1.10.287.130">
    <property type="match status" value="1"/>
</dbReference>
<dbReference type="CDD" id="cd16922">
    <property type="entry name" value="HATPase_EvgS-ArcB-TorS-like"/>
    <property type="match status" value="1"/>
</dbReference>
<evidence type="ECO:0000313" key="22">
    <source>
        <dbReference type="Proteomes" id="UP000245765"/>
    </source>
</evidence>
<dbReference type="SUPFAM" id="SSF55785">
    <property type="entry name" value="PYP-like sensor domain (PAS domain)"/>
    <property type="match status" value="1"/>
</dbReference>
<dbReference type="InterPro" id="IPR036890">
    <property type="entry name" value="HATPase_C_sf"/>
</dbReference>
<comment type="subcellular location">
    <subcellularLocation>
        <location evidence="2">Cell inner membrane</location>
        <topology evidence="2">Multi-pass membrane protein</topology>
    </subcellularLocation>
</comment>
<dbReference type="CDD" id="cd17546">
    <property type="entry name" value="REC_hyHK_CKI1_RcsC-like"/>
    <property type="match status" value="1"/>
</dbReference>
<keyword evidence="12" id="KW-0902">Two-component regulatory system</keyword>
<dbReference type="InterPro" id="IPR003594">
    <property type="entry name" value="HATPase_dom"/>
</dbReference>
<protein>
    <recommendedName>
        <fullName evidence="3">histidine kinase</fullName>
        <ecNumber evidence="3">2.7.13.3</ecNumber>
    </recommendedName>
</protein>
<dbReference type="Pfam" id="PF00512">
    <property type="entry name" value="HisKA"/>
    <property type="match status" value="1"/>
</dbReference>
<dbReference type="Pfam" id="PF00072">
    <property type="entry name" value="Response_reg"/>
    <property type="match status" value="1"/>
</dbReference>
<evidence type="ECO:0000313" key="21">
    <source>
        <dbReference type="EMBL" id="PWS34725.1"/>
    </source>
</evidence>
<dbReference type="InterPro" id="IPR005467">
    <property type="entry name" value="His_kinase_dom"/>
</dbReference>
<feature type="modified residue" description="4-aspartylphosphate" evidence="15">
    <location>
        <position position="757"/>
    </location>
</feature>
<evidence type="ECO:0000256" key="16">
    <source>
        <dbReference type="SAM" id="MobiDB-lite"/>
    </source>
</evidence>
<dbReference type="CDD" id="cd00082">
    <property type="entry name" value="HisKA"/>
    <property type="match status" value="1"/>
</dbReference>
<keyword evidence="6 15" id="KW-0597">Phosphoprotein</keyword>
<feature type="transmembrane region" description="Helical" evidence="17">
    <location>
        <begin position="284"/>
        <end position="306"/>
    </location>
</feature>
<dbReference type="InterPro" id="IPR036097">
    <property type="entry name" value="HisK_dim/P_sf"/>
</dbReference>
<keyword evidence="10" id="KW-0547">Nucleotide-binding</keyword>
<dbReference type="Pfam" id="PF02518">
    <property type="entry name" value="HATPase_c"/>
    <property type="match status" value="1"/>
</dbReference>
<dbReference type="Pfam" id="PF01627">
    <property type="entry name" value="Hpt"/>
    <property type="match status" value="1"/>
</dbReference>
<evidence type="ECO:0000259" key="20">
    <source>
        <dbReference type="PROSITE" id="PS50894"/>
    </source>
</evidence>
<dbReference type="PANTHER" id="PTHR43047">
    <property type="entry name" value="TWO-COMPONENT HISTIDINE PROTEIN KINASE"/>
    <property type="match status" value="1"/>
</dbReference>
<dbReference type="Gene3D" id="3.30.450.20">
    <property type="entry name" value="PAS domain"/>
    <property type="match status" value="2"/>
</dbReference>
<evidence type="ECO:0000256" key="9">
    <source>
        <dbReference type="ARBA" id="ARBA00022777"/>
    </source>
</evidence>
<dbReference type="AlphaFoldDB" id="A0A317F7K3"/>
<evidence type="ECO:0000256" key="17">
    <source>
        <dbReference type="SAM" id="Phobius"/>
    </source>
</evidence>
<dbReference type="GO" id="GO:0000155">
    <property type="term" value="F:phosphorelay sensor kinase activity"/>
    <property type="evidence" value="ECO:0007669"/>
    <property type="project" value="InterPro"/>
</dbReference>
<keyword evidence="5" id="KW-0997">Cell inner membrane</keyword>
<evidence type="ECO:0000256" key="5">
    <source>
        <dbReference type="ARBA" id="ARBA00022519"/>
    </source>
</evidence>
<evidence type="ECO:0000256" key="14">
    <source>
        <dbReference type="PROSITE-ProRule" id="PRU00110"/>
    </source>
</evidence>
<dbReference type="GO" id="GO:0005886">
    <property type="term" value="C:plasma membrane"/>
    <property type="evidence" value="ECO:0007669"/>
    <property type="project" value="UniProtKB-SubCell"/>
</dbReference>
<feature type="domain" description="HPt" evidence="20">
    <location>
        <begin position="858"/>
        <end position="949"/>
    </location>
</feature>
<dbReference type="RefSeq" id="WP_109873176.1">
    <property type="nucleotide sequence ID" value="NZ_QGNA01000006.1"/>
</dbReference>
<dbReference type="InterPro" id="IPR004358">
    <property type="entry name" value="Sig_transdc_His_kin-like_C"/>
</dbReference>
<keyword evidence="10" id="KW-0067">ATP-binding</keyword>
<keyword evidence="7" id="KW-0808">Transferase</keyword>
<evidence type="ECO:0000256" key="4">
    <source>
        <dbReference type="ARBA" id="ARBA00022475"/>
    </source>
</evidence>
<keyword evidence="8 17" id="KW-0812">Transmembrane</keyword>
<dbReference type="PROSITE" id="PS50110">
    <property type="entry name" value="RESPONSE_REGULATORY"/>
    <property type="match status" value="1"/>
</dbReference>